<accession>A0A2Z6IAZ5</accession>
<dbReference type="InterPro" id="IPR036890">
    <property type="entry name" value="HATPase_C_sf"/>
</dbReference>
<gene>
    <name evidence="1" type="ORF">SUTMEG_15940</name>
</gene>
<dbReference type="AlphaFoldDB" id="A0A2Z6IAZ5"/>
<proteinExistence type="predicted"/>
<organism evidence="1 2">
    <name type="scientific">Sutterella megalosphaeroides</name>
    <dbReference type="NCBI Taxonomy" id="2494234"/>
    <lineage>
        <taxon>Bacteria</taxon>
        <taxon>Pseudomonadati</taxon>
        <taxon>Pseudomonadota</taxon>
        <taxon>Betaproteobacteria</taxon>
        <taxon>Burkholderiales</taxon>
        <taxon>Sutterellaceae</taxon>
        <taxon>Sutterella</taxon>
    </lineage>
</organism>
<evidence type="ECO:0000313" key="1">
    <source>
        <dbReference type="EMBL" id="BBF23703.1"/>
    </source>
</evidence>
<dbReference type="Pfam" id="PF13589">
    <property type="entry name" value="HATPase_c_3"/>
    <property type="match status" value="1"/>
</dbReference>
<dbReference type="Gene3D" id="3.30.565.10">
    <property type="entry name" value="Histidine kinase-like ATPase, C-terminal domain"/>
    <property type="match status" value="1"/>
</dbReference>
<keyword evidence="2" id="KW-1185">Reference proteome</keyword>
<evidence type="ECO:0008006" key="3">
    <source>
        <dbReference type="Google" id="ProtNLM"/>
    </source>
</evidence>
<evidence type="ECO:0000313" key="2">
    <source>
        <dbReference type="Proteomes" id="UP000271003"/>
    </source>
</evidence>
<dbReference type="KEGG" id="sutt:SUTMEG_15940"/>
<dbReference type="SUPFAM" id="SSF55874">
    <property type="entry name" value="ATPase domain of HSP90 chaperone/DNA topoisomerase II/histidine kinase"/>
    <property type="match status" value="1"/>
</dbReference>
<dbReference type="EMBL" id="AP018786">
    <property type="protein sequence ID" value="BBF23703.1"/>
    <property type="molecule type" value="Genomic_DNA"/>
</dbReference>
<sequence>MKANVSGYLSRLRKITSYKDALLEAVANSIQACADVEPENAEITVEIRLKLQAEPTRKGHPTNDRPIESIRVTDNGEGFTDENFESFCTMDTDRKAARFGCKGIGRFLWLKAFRKVVVESVYRASSGEKYFRRFEFSTSDIENESTRKAGDDEAVRTTISLQSMIDGMEQTHDVTAEEIVHLIIGHFLWDFASGTVPKIRVVCAGESLCANDVFEGMRLAATEKQTFNLAGYDFEFLQQTLKFKSKNGLRPGIYYCAGGRVVCKASTALDPKIESLMPDADGADRMFLGLVKSRVLDELVGNERNVIEWGTEGSDDHPSEKAILKRVEEICSEYLKTEFERLAVKSNARLQEFVDTEAPEYKAFLNRRRDSLYVRPDASVSDVREYFREEFHKYERAERREVDDWMAVDWSGEEAESKIRELSERIEPILARDLVKLAASRRFYLRMYEKAMSLSEEGGFRKEKAIHSLLYPMNTDDRLAVGTDKQNLWLIDERLTFVHCLTSDQRTDRAALKLFAVGTADNAGELYIIEFKRPGHDDCDLDENPISQVLDYVDELRAGGVTAADGTEITGADKLPIYCFIVAHITPTLRKQCRNSGLQLGASGDYFFGVVNGVYFEVMSVNSLYKKAKERNHALLTAAGLDNP</sequence>
<protein>
    <recommendedName>
        <fullName evidence="3">ATP-binding protein</fullName>
    </recommendedName>
</protein>
<dbReference type="Proteomes" id="UP000271003">
    <property type="component" value="Chromosome"/>
</dbReference>
<reference evidence="1 2" key="1">
    <citation type="journal article" date="2018" name="Int. J. Syst. Evol. Microbiol.">
        <title>Mesosutterella multiformis gen. nov., sp. nov., a member of the family Sutterellaceae and Sutterella megalosphaeroides sp. nov., isolated from human faeces.</title>
        <authorList>
            <person name="Sakamoto M."/>
            <person name="Ikeyama N."/>
            <person name="Kunihiro T."/>
            <person name="Iino T."/>
            <person name="Yuki M."/>
            <person name="Ohkuma M."/>
        </authorList>
    </citation>
    <scope>NUCLEOTIDE SEQUENCE [LARGE SCALE GENOMIC DNA]</scope>
    <source>
        <strain evidence="1 2">6FBBBH3</strain>
    </source>
</reference>
<name>A0A2Z6IAZ5_9BURK</name>